<evidence type="ECO:0000256" key="6">
    <source>
        <dbReference type="ARBA" id="ARBA00022723"/>
    </source>
</evidence>
<name>A0A9D9DN39_9BACT</name>
<dbReference type="AlphaFoldDB" id="A0A9D9DN39"/>
<evidence type="ECO:0000313" key="18">
    <source>
        <dbReference type="Proteomes" id="UP000823635"/>
    </source>
</evidence>
<dbReference type="PIRSF" id="PIRSF001604">
    <property type="entry name" value="LigA"/>
    <property type="match status" value="1"/>
</dbReference>
<reference evidence="17" key="1">
    <citation type="submission" date="2020-10" db="EMBL/GenBank/DDBJ databases">
        <authorList>
            <person name="Gilroy R."/>
        </authorList>
    </citation>
    <scope>NUCLEOTIDE SEQUENCE</scope>
    <source>
        <strain evidence="17">15467</strain>
    </source>
</reference>
<dbReference type="CDD" id="cd00114">
    <property type="entry name" value="LIGANc"/>
    <property type="match status" value="1"/>
</dbReference>
<dbReference type="PROSITE" id="PS50172">
    <property type="entry name" value="BRCT"/>
    <property type="match status" value="1"/>
</dbReference>
<dbReference type="NCBIfam" id="TIGR00575">
    <property type="entry name" value="dnlj"/>
    <property type="match status" value="1"/>
</dbReference>
<feature type="binding site" evidence="14">
    <location>
        <position position="306"/>
    </location>
    <ligand>
        <name>NAD(+)</name>
        <dbReference type="ChEBI" id="CHEBI:57540"/>
    </ligand>
</feature>
<dbReference type="Gene3D" id="2.40.50.140">
    <property type="entry name" value="Nucleic acid-binding proteins"/>
    <property type="match status" value="1"/>
</dbReference>
<comment type="cofactor">
    <cofactor evidence="14">
        <name>Mg(2+)</name>
        <dbReference type="ChEBI" id="CHEBI:18420"/>
    </cofactor>
    <cofactor evidence="14">
        <name>Mn(2+)</name>
        <dbReference type="ChEBI" id="CHEBI:29035"/>
    </cofactor>
</comment>
<dbReference type="Pfam" id="PF03119">
    <property type="entry name" value="DNA_ligase_ZBD"/>
    <property type="match status" value="1"/>
</dbReference>
<dbReference type="InterPro" id="IPR001357">
    <property type="entry name" value="BRCT_dom"/>
</dbReference>
<dbReference type="SMART" id="SM00532">
    <property type="entry name" value="LIGANc"/>
    <property type="match status" value="1"/>
</dbReference>
<dbReference type="GO" id="GO:0005829">
    <property type="term" value="C:cytosol"/>
    <property type="evidence" value="ECO:0007669"/>
    <property type="project" value="TreeGrafter"/>
</dbReference>
<dbReference type="Gene3D" id="1.10.150.20">
    <property type="entry name" value="5' to 3' exonuclease, C-terminal subdomain"/>
    <property type="match status" value="2"/>
</dbReference>
<feature type="binding site" evidence="14">
    <location>
        <position position="131"/>
    </location>
    <ligand>
        <name>NAD(+)</name>
        <dbReference type="ChEBI" id="CHEBI:57540"/>
    </ligand>
</feature>
<dbReference type="InterPro" id="IPR004150">
    <property type="entry name" value="NAD_DNA_ligase_OB"/>
</dbReference>
<feature type="binding site" evidence="14">
    <location>
        <position position="424"/>
    </location>
    <ligand>
        <name>Zn(2+)</name>
        <dbReference type="ChEBI" id="CHEBI:29105"/>
    </ligand>
</feature>
<reference evidence="17" key="2">
    <citation type="journal article" date="2021" name="PeerJ">
        <title>Extensive microbial diversity within the chicken gut microbiome revealed by metagenomics and culture.</title>
        <authorList>
            <person name="Gilroy R."/>
            <person name="Ravi A."/>
            <person name="Getino M."/>
            <person name="Pursley I."/>
            <person name="Horton D.L."/>
            <person name="Alikhan N.F."/>
            <person name="Baker D."/>
            <person name="Gharbi K."/>
            <person name="Hall N."/>
            <person name="Watson M."/>
            <person name="Adriaenssens E.M."/>
            <person name="Foster-Nyarko E."/>
            <person name="Jarju S."/>
            <person name="Secka A."/>
            <person name="Antonio M."/>
            <person name="Oren A."/>
            <person name="Chaudhuri R.R."/>
            <person name="La Ragione R."/>
            <person name="Hildebrand F."/>
            <person name="Pallen M.J."/>
        </authorList>
    </citation>
    <scope>NUCLEOTIDE SEQUENCE</scope>
    <source>
        <strain evidence="17">15467</strain>
    </source>
</reference>
<dbReference type="Proteomes" id="UP000823635">
    <property type="component" value="Unassembled WGS sequence"/>
</dbReference>
<feature type="binding site" evidence="14">
    <location>
        <begin position="101"/>
        <end position="102"/>
    </location>
    <ligand>
        <name>NAD(+)</name>
        <dbReference type="ChEBI" id="CHEBI:57540"/>
    </ligand>
</feature>
<comment type="caution">
    <text evidence="17">The sequence shown here is derived from an EMBL/GenBank/DDBJ whole genome shotgun (WGS) entry which is preliminary data.</text>
</comment>
<keyword evidence="7 14" id="KW-0227">DNA damage</keyword>
<comment type="similarity">
    <text evidence="13 14">Belongs to the NAD-dependent DNA ligase family. LigA subfamily.</text>
</comment>
<feature type="binding site" evidence="14">
    <location>
        <begin position="44"/>
        <end position="48"/>
    </location>
    <ligand>
        <name>NAD(+)</name>
        <dbReference type="ChEBI" id="CHEBI:57540"/>
    </ligand>
</feature>
<dbReference type="FunFam" id="2.40.50.140:FF:000012">
    <property type="entry name" value="DNA ligase"/>
    <property type="match status" value="1"/>
</dbReference>
<evidence type="ECO:0000259" key="16">
    <source>
        <dbReference type="PROSITE" id="PS50172"/>
    </source>
</evidence>
<evidence type="ECO:0000256" key="11">
    <source>
        <dbReference type="ARBA" id="ARBA00023204"/>
    </source>
</evidence>
<evidence type="ECO:0000256" key="12">
    <source>
        <dbReference type="ARBA" id="ARBA00034005"/>
    </source>
</evidence>
<dbReference type="FunFam" id="1.10.150.20:FF:000006">
    <property type="entry name" value="DNA ligase"/>
    <property type="match status" value="1"/>
</dbReference>
<dbReference type="NCBIfam" id="NF005932">
    <property type="entry name" value="PRK07956.1"/>
    <property type="match status" value="1"/>
</dbReference>
<dbReference type="HAMAP" id="MF_01588">
    <property type="entry name" value="DNA_ligase_A"/>
    <property type="match status" value="1"/>
</dbReference>
<keyword evidence="10 14" id="KW-0520">NAD</keyword>
<dbReference type="SUPFAM" id="SSF50249">
    <property type="entry name" value="Nucleic acid-binding proteins"/>
    <property type="match status" value="1"/>
</dbReference>
<proteinExistence type="inferred from homology"/>
<dbReference type="InterPro" id="IPR041663">
    <property type="entry name" value="DisA/LigA_HHH"/>
</dbReference>
<evidence type="ECO:0000256" key="3">
    <source>
        <dbReference type="ARBA" id="ARBA00013308"/>
    </source>
</evidence>
<feature type="binding site" evidence="14">
    <location>
        <position position="330"/>
    </location>
    <ligand>
        <name>NAD(+)</name>
        <dbReference type="ChEBI" id="CHEBI:57540"/>
    </ligand>
</feature>
<dbReference type="Pfam" id="PF03120">
    <property type="entry name" value="OB_DNA_ligase"/>
    <property type="match status" value="1"/>
</dbReference>
<dbReference type="SUPFAM" id="SSF47781">
    <property type="entry name" value="RuvA domain 2-like"/>
    <property type="match status" value="1"/>
</dbReference>
<keyword evidence="14" id="KW-0464">Manganese</keyword>
<dbReference type="InterPro" id="IPR013840">
    <property type="entry name" value="DNAligase_N"/>
</dbReference>
<evidence type="ECO:0000256" key="7">
    <source>
        <dbReference type="ARBA" id="ARBA00022763"/>
    </source>
</evidence>
<evidence type="ECO:0000256" key="14">
    <source>
        <dbReference type="HAMAP-Rule" id="MF_01588"/>
    </source>
</evidence>
<dbReference type="Gene3D" id="1.10.287.610">
    <property type="entry name" value="Helix hairpin bin"/>
    <property type="match status" value="1"/>
</dbReference>
<dbReference type="InterPro" id="IPR004149">
    <property type="entry name" value="Znf_DNAligase_C4"/>
</dbReference>
<evidence type="ECO:0000256" key="9">
    <source>
        <dbReference type="ARBA" id="ARBA00022842"/>
    </source>
</evidence>
<keyword evidence="8 14" id="KW-0862">Zinc</keyword>
<comment type="function">
    <text evidence="1 14">DNA ligase that catalyzes the formation of phosphodiester linkages between 5'-phosphoryl and 3'-hydroxyl groups in double-stranded DNA using NAD as a coenzyme and as the energy source for the reaction. It is essential for DNA replication and repair of damaged DNA.</text>
</comment>
<feature type="region of interest" description="Disordered" evidence="15">
    <location>
        <begin position="66"/>
        <end position="87"/>
    </location>
</feature>
<comment type="catalytic activity">
    <reaction evidence="12 14">
        <text>NAD(+) + (deoxyribonucleotide)n-3'-hydroxyl + 5'-phospho-(deoxyribonucleotide)m = (deoxyribonucleotide)n+m + AMP + beta-nicotinamide D-nucleotide.</text>
        <dbReference type="EC" id="6.5.1.2"/>
    </reaction>
</comment>
<keyword evidence="4 14" id="KW-0436">Ligase</keyword>
<keyword evidence="11 14" id="KW-0234">DNA repair</keyword>
<feature type="binding site" evidence="14">
    <location>
        <position position="427"/>
    </location>
    <ligand>
        <name>Zn(2+)</name>
        <dbReference type="ChEBI" id="CHEBI:29105"/>
    </ligand>
</feature>
<sequence length="687" mass="77364">MPIFVRYFFTVKKSDAKKRIEELKELINTHNHNYYVLNSPVISDFEYDILMNELIELEKRFPQYQTQDSPTQKVGSDLSQADNGGERGGFRQYRHQYPMLSLGNTYDMTELYEFDRRIKKVADTPFTYNCELKFDGTAICLTYKEGRLFRALTRGDGTVGDDVTENVREIATIPQQLNAGSWPGQFEIRGEIYMPYKAFDRLNLQREADEDPPFANPRNAAAGSLKLQESSAVRERGLEATLYHLIAPDLNVTSQSEALKAASEWGLPVSEYARECRDIDQAVEYINMWDEKRRTLPFATDGIVIKVNQLELQRKLGFTAKSPRWATAYKFKPEEALTKVISIDYQVGRTGAVTPVANLEPVLLSGTVVKRATLHNGEQMEMLDIHIGDYVYVEKGGEIIPKITRVDLSKRSEGAVKASFPLYCPDCGTPLVKDPDEAKSFCPNSEGCPMQQKGKFLHFISRKAMNINAGEATIEQLYSKGFIRRLSDLYKLTPQQLLQLDKWKEKSVSNFLSSVEQSKERPFNRVLFALGIKYIGETTASSLASAFGSIDNLMNAGREELLQTEDVGEKLADSILDYFSNPDNLKLIAELKESGLKFAMEAGQVQRLSDSLNGKSIMITGVYSISREQMKAYIEAHGGKVASSVSSRTDYLLAGEKSGESKLKKAEKLGIPVISEDELYKMTNKNI</sequence>
<dbReference type="Gene3D" id="3.30.470.30">
    <property type="entry name" value="DNA ligase/mRNA capping enzyme"/>
    <property type="match status" value="1"/>
</dbReference>
<evidence type="ECO:0000256" key="10">
    <source>
        <dbReference type="ARBA" id="ARBA00023027"/>
    </source>
</evidence>
<accession>A0A9D9DN39</accession>
<feature type="binding site" evidence="14">
    <location>
        <position position="448"/>
    </location>
    <ligand>
        <name>Zn(2+)</name>
        <dbReference type="ChEBI" id="CHEBI:29105"/>
    </ligand>
</feature>
<evidence type="ECO:0000256" key="8">
    <source>
        <dbReference type="ARBA" id="ARBA00022833"/>
    </source>
</evidence>
<dbReference type="EMBL" id="JADINB010000129">
    <property type="protein sequence ID" value="MBO8429436.1"/>
    <property type="molecule type" value="Genomic_DNA"/>
</dbReference>
<dbReference type="SUPFAM" id="SSF52113">
    <property type="entry name" value="BRCT domain"/>
    <property type="match status" value="1"/>
</dbReference>
<dbReference type="Gene3D" id="3.40.50.10190">
    <property type="entry name" value="BRCT domain"/>
    <property type="match status" value="1"/>
</dbReference>
<evidence type="ECO:0000256" key="13">
    <source>
        <dbReference type="ARBA" id="ARBA00060881"/>
    </source>
</evidence>
<evidence type="ECO:0000256" key="5">
    <source>
        <dbReference type="ARBA" id="ARBA00022705"/>
    </source>
</evidence>
<feature type="active site" description="N6-AMP-lysine intermediate" evidence="14">
    <location>
        <position position="133"/>
    </location>
</feature>
<dbReference type="GO" id="GO:0006281">
    <property type="term" value="P:DNA repair"/>
    <property type="evidence" value="ECO:0007669"/>
    <property type="project" value="UniProtKB-KW"/>
</dbReference>
<dbReference type="SMART" id="SM00292">
    <property type="entry name" value="BRCT"/>
    <property type="match status" value="1"/>
</dbReference>
<organism evidence="17 18">
    <name type="scientific">Candidatus Egerieousia excrementavium</name>
    <dbReference type="NCBI Taxonomy" id="2840778"/>
    <lineage>
        <taxon>Bacteria</taxon>
        <taxon>Pseudomonadati</taxon>
        <taxon>Bacteroidota</taxon>
        <taxon>Bacteroidia</taxon>
        <taxon>Bacteroidales</taxon>
        <taxon>Candidatus Egerieousia</taxon>
    </lineage>
</organism>
<dbReference type="PROSITE" id="PS01056">
    <property type="entry name" value="DNA_LIGASE_N2"/>
    <property type="match status" value="1"/>
</dbReference>
<evidence type="ECO:0000256" key="15">
    <source>
        <dbReference type="SAM" id="MobiDB-lite"/>
    </source>
</evidence>
<dbReference type="GO" id="GO:0046872">
    <property type="term" value="F:metal ion binding"/>
    <property type="evidence" value="ECO:0007669"/>
    <property type="project" value="UniProtKB-KW"/>
</dbReference>
<evidence type="ECO:0000256" key="4">
    <source>
        <dbReference type="ARBA" id="ARBA00022598"/>
    </source>
</evidence>
<dbReference type="GO" id="GO:0003911">
    <property type="term" value="F:DNA ligase (NAD+) activity"/>
    <property type="evidence" value="ECO:0007669"/>
    <property type="project" value="UniProtKB-UniRule"/>
</dbReference>
<dbReference type="InterPro" id="IPR010994">
    <property type="entry name" value="RuvA_2-like"/>
</dbReference>
<dbReference type="EC" id="6.5.1.2" evidence="2 14"/>
<keyword evidence="9 14" id="KW-0460">Magnesium</keyword>
<feature type="binding site" evidence="14">
    <location>
        <position position="442"/>
    </location>
    <ligand>
        <name>Zn(2+)</name>
        <dbReference type="ChEBI" id="CHEBI:29105"/>
    </ligand>
</feature>
<feature type="binding site" evidence="14">
    <location>
        <position position="191"/>
    </location>
    <ligand>
        <name>NAD(+)</name>
        <dbReference type="ChEBI" id="CHEBI:57540"/>
    </ligand>
</feature>
<evidence type="ECO:0000256" key="2">
    <source>
        <dbReference type="ARBA" id="ARBA00012722"/>
    </source>
</evidence>
<gene>
    <name evidence="14 17" type="primary">ligA</name>
    <name evidence="17" type="ORF">IAC68_05860</name>
</gene>
<dbReference type="Pfam" id="PF00533">
    <property type="entry name" value="BRCT"/>
    <property type="match status" value="1"/>
</dbReference>
<dbReference type="InterPro" id="IPR033136">
    <property type="entry name" value="DNA_ligase_CS"/>
</dbReference>
<evidence type="ECO:0000256" key="1">
    <source>
        <dbReference type="ARBA" id="ARBA00004067"/>
    </source>
</evidence>
<evidence type="ECO:0000313" key="17">
    <source>
        <dbReference type="EMBL" id="MBO8429436.1"/>
    </source>
</evidence>
<feature type="binding site" evidence="14">
    <location>
        <position position="154"/>
    </location>
    <ligand>
        <name>NAD(+)</name>
        <dbReference type="ChEBI" id="CHEBI:57540"/>
    </ligand>
</feature>
<dbReference type="InterPro" id="IPR012340">
    <property type="entry name" value="NA-bd_OB-fold"/>
</dbReference>
<dbReference type="FunFam" id="1.10.287.610:FF:000002">
    <property type="entry name" value="DNA ligase"/>
    <property type="match status" value="1"/>
</dbReference>
<dbReference type="Pfam" id="PF01653">
    <property type="entry name" value="DNA_ligase_aden"/>
    <property type="match status" value="1"/>
</dbReference>
<dbReference type="Gene3D" id="6.20.10.30">
    <property type="match status" value="1"/>
</dbReference>
<dbReference type="InterPro" id="IPR036420">
    <property type="entry name" value="BRCT_dom_sf"/>
</dbReference>
<feature type="domain" description="BRCT" evidence="16">
    <location>
        <begin position="607"/>
        <end position="687"/>
    </location>
</feature>
<dbReference type="InterPro" id="IPR013839">
    <property type="entry name" value="DNAligase_adenylation"/>
</dbReference>
<keyword evidence="6 14" id="KW-0479">Metal-binding</keyword>
<dbReference type="PANTHER" id="PTHR23389:SF9">
    <property type="entry name" value="DNA LIGASE"/>
    <property type="match status" value="1"/>
</dbReference>
<feature type="compositionally biased region" description="Polar residues" evidence="15">
    <location>
        <begin position="66"/>
        <end position="82"/>
    </location>
</feature>
<dbReference type="PANTHER" id="PTHR23389">
    <property type="entry name" value="CHROMOSOME TRANSMISSION FIDELITY FACTOR 18"/>
    <property type="match status" value="1"/>
</dbReference>
<dbReference type="SUPFAM" id="SSF56091">
    <property type="entry name" value="DNA ligase/mRNA capping enzyme, catalytic domain"/>
    <property type="match status" value="1"/>
</dbReference>
<dbReference type="InterPro" id="IPR001679">
    <property type="entry name" value="DNA_ligase"/>
</dbReference>
<protein>
    <recommendedName>
        <fullName evidence="3 14">DNA ligase</fullName>
        <ecNumber evidence="2 14">6.5.1.2</ecNumber>
    </recommendedName>
    <alternativeName>
        <fullName evidence="14">Polydeoxyribonucleotide synthase [NAD(+)]</fullName>
    </alternativeName>
</protein>
<dbReference type="FunFam" id="3.30.470.30:FF:000001">
    <property type="entry name" value="DNA ligase"/>
    <property type="match status" value="1"/>
</dbReference>
<keyword evidence="5 14" id="KW-0235">DNA replication</keyword>
<dbReference type="Pfam" id="PF12826">
    <property type="entry name" value="HHH_2"/>
    <property type="match status" value="1"/>
</dbReference>
<dbReference type="GO" id="GO:0006260">
    <property type="term" value="P:DNA replication"/>
    <property type="evidence" value="ECO:0007669"/>
    <property type="project" value="UniProtKB-KW"/>
</dbReference>